<comment type="catalytic activity">
    <reaction evidence="15">
        <text>tRNA(Phe) + L-phenylalanine + ATP = L-phenylalanyl-tRNA(Phe) + AMP + diphosphate + H(+)</text>
        <dbReference type="Rhea" id="RHEA:19413"/>
        <dbReference type="Rhea" id="RHEA-COMP:9668"/>
        <dbReference type="Rhea" id="RHEA-COMP:9699"/>
        <dbReference type="ChEBI" id="CHEBI:15378"/>
        <dbReference type="ChEBI" id="CHEBI:30616"/>
        <dbReference type="ChEBI" id="CHEBI:33019"/>
        <dbReference type="ChEBI" id="CHEBI:58095"/>
        <dbReference type="ChEBI" id="CHEBI:78442"/>
        <dbReference type="ChEBI" id="CHEBI:78531"/>
        <dbReference type="ChEBI" id="CHEBI:456215"/>
        <dbReference type="EC" id="6.1.1.20"/>
    </reaction>
</comment>
<dbReference type="GO" id="GO:0006432">
    <property type="term" value="P:phenylalanyl-tRNA aminoacylation"/>
    <property type="evidence" value="ECO:0007669"/>
    <property type="project" value="InterPro"/>
</dbReference>
<dbReference type="AlphaFoldDB" id="M1CC91"/>
<dbReference type="GO" id="GO:0046872">
    <property type="term" value="F:metal ion binding"/>
    <property type="evidence" value="ECO:0007669"/>
    <property type="project" value="UniProtKB-KW"/>
</dbReference>
<evidence type="ECO:0000256" key="1">
    <source>
        <dbReference type="ARBA" id="ARBA00001946"/>
    </source>
</evidence>
<dbReference type="HOGENOM" id="CLU_025086_2_2_1"/>
<accession>M1CC91</accession>
<dbReference type="EnsemblPlants" id="PGSC0003DMT400064372">
    <property type="protein sequence ID" value="PGSC0003DMT400064372"/>
    <property type="gene ID" value="PGSC0003DMG400025010"/>
</dbReference>
<dbReference type="NCBIfam" id="TIGR00468">
    <property type="entry name" value="pheS"/>
    <property type="match status" value="1"/>
</dbReference>
<comment type="cofactor">
    <cofactor evidence="1">
        <name>Mg(2+)</name>
        <dbReference type="ChEBI" id="CHEBI:18420"/>
    </cofactor>
</comment>
<dbReference type="PANTHER" id="PTHR11538">
    <property type="entry name" value="PHENYLALANYL-TRNA SYNTHETASE"/>
    <property type="match status" value="1"/>
</dbReference>
<dbReference type="Gene3D" id="3.30.1370.240">
    <property type="match status" value="1"/>
</dbReference>
<dbReference type="PANTHER" id="PTHR11538:SF40">
    <property type="entry name" value="PHENYLALANINE--TRNA LIGASE ALPHA SUBUNIT"/>
    <property type="match status" value="1"/>
</dbReference>
<dbReference type="CDD" id="cd00496">
    <property type="entry name" value="PheRS_alpha_core"/>
    <property type="match status" value="1"/>
</dbReference>
<dbReference type="GO" id="GO:0005524">
    <property type="term" value="F:ATP binding"/>
    <property type="evidence" value="ECO:0007669"/>
    <property type="project" value="UniProtKB-KW"/>
</dbReference>
<evidence type="ECO:0000259" key="16">
    <source>
        <dbReference type="PROSITE" id="PS50862"/>
    </source>
</evidence>
<gene>
    <name evidence="17" type="primary">LOC102598587</name>
</gene>
<organism evidence="17 18">
    <name type="scientific">Solanum tuberosum</name>
    <name type="common">Potato</name>
    <dbReference type="NCBI Taxonomy" id="4113"/>
    <lineage>
        <taxon>Eukaryota</taxon>
        <taxon>Viridiplantae</taxon>
        <taxon>Streptophyta</taxon>
        <taxon>Embryophyta</taxon>
        <taxon>Tracheophyta</taxon>
        <taxon>Spermatophyta</taxon>
        <taxon>Magnoliopsida</taxon>
        <taxon>eudicotyledons</taxon>
        <taxon>Gunneridae</taxon>
        <taxon>Pentapetalae</taxon>
        <taxon>asterids</taxon>
        <taxon>lamiids</taxon>
        <taxon>Solanales</taxon>
        <taxon>Solanaceae</taxon>
        <taxon>Solanoideae</taxon>
        <taxon>Solaneae</taxon>
        <taxon>Solanum</taxon>
    </lineage>
</organism>
<name>M1CC91_SOLTU</name>
<sequence length="451" mass="51997">MSMSMADEAEDAILAYLKDNDEISNSADFAQDLGFSHDDIVNVIRRLHGFRLVDAKDIRRERWVLTEEGKTYAAVGSPEFQLFSAVPPEGIAREDLQKKLDPAVYKIGCQQAIKNKWVEMAKTLVSKKVQHADDKVKNLLLRIQNDEAVNQEDIDALKRRKLTIQQVWKGNSVRKGPEYAPKRKRAATDLTRENLQRFEEMPTNNYVESSFWNFDALFQPQQHPARDSHDTFFLKVPSSTKMLPEDYVERVKEIHESGGYQSRGYGYDWKREEANKNLLRTHTTAVSTRMLYALAQKPFAPKKYYSIDRVFRNEAVDRTHLAEFHQIEGLICDRGLTLGDLIGVLHDFFSRLGMSKLRFKPAYNPYTEPSMEIFSYHEGFKKWVEVGNSGMFRPEMLLPMGLPEDVRVIAWGLSLERPTMILYGIDNIRDLFGPKVDLGLIKRNPICRLGL</sequence>
<dbReference type="EC" id="6.1.1.20" evidence="5"/>
<comment type="similarity">
    <text evidence="3">Belongs to the class-II aminoacyl-tRNA synthetase family. Phe-tRNA synthetase alpha subunit type 2 subfamily.</text>
</comment>
<dbReference type="InterPro" id="IPR006195">
    <property type="entry name" value="aa-tRNA-synth_II"/>
</dbReference>
<dbReference type="Pfam" id="PF18552">
    <property type="entry name" value="PheRS_DBD1"/>
    <property type="match status" value="1"/>
</dbReference>
<dbReference type="InterPro" id="IPR045864">
    <property type="entry name" value="aa-tRNA-synth_II/BPL/LPL"/>
</dbReference>
<keyword evidence="12" id="KW-0648">Protein biosynthesis</keyword>
<dbReference type="ExpressionAtlas" id="M1CC91">
    <property type="expression patterns" value="baseline"/>
</dbReference>
<dbReference type="Proteomes" id="UP000011115">
    <property type="component" value="Unassembled WGS sequence"/>
</dbReference>
<dbReference type="InterPro" id="IPR004529">
    <property type="entry name" value="Phe-tRNA-synth_IIc_asu"/>
</dbReference>
<evidence type="ECO:0000256" key="5">
    <source>
        <dbReference type="ARBA" id="ARBA00012814"/>
    </source>
</evidence>
<dbReference type="InterPro" id="IPR002319">
    <property type="entry name" value="Phenylalanyl-tRNA_Synthase"/>
</dbReference>
<dbReference type="SUPFAM" id="SSF55681">
    <property type="entry name" value="Class II aaRS and biotin synthetases"/>
    <property type="match status" value="1"/>
</dbReference>
<dbReference type="FunFam" id="1.10.10.2330:FF:000004">
    <property type="entry name" value="Phenylalanine--tRNA ligase alpha subunit, cytoplasmic"/>
    <property type="match status" value="1"/>
</dbReference>
<dbReference type="Pfam" id="PF01409">
    <property type="entry name" value="tRNA-synt_2d"/>
    <property type="match status" value="1"/>
</dbReference>
<dbReference type="OrthoDB" id="238316at2759"/>
<dbReference type="InterPro" id="IPR040724">
    <property type="entry name" value="PheRS_DBD1"/>
</dbReference>
<protein>
    <recommendedName>
        <fullName evidence="5">phenylalanine--tRNA ligase</fullName>
        <ecNumber evidence="5">6.1.1.20</ecNumber>
    </recommendedName>
    <alternativeName>
        <fullName evidence="14">Phenylalanyl-tRNA synthetase alpha subunit</fullName>
    </alternativeName>
</protein>
<evidence type="ECO:0000256" key="10">
    <source>
        <dbReference type="ARBA" id="ARBA00022840"/>
    </source>
</evidence>
<dbReference type="GO" id="GO:0005737">
    <property type="term" value="C:cytoplasm"/>
    <property type="evidence" value="ECO:0007669"/>
    <property type="project" value="UniProtKB-SubCell"/>
</dbReference>
<comment type="subunit">
    <text evidence="4">Tetramer of two alpha and two beta subunits.</text>
</comment>
<dbReference type="InterPro" id="IPR040725">
    <property type="entry name" value="PheRS_DBD3"/>
</dbReference>
<dbReference type="GO" id="GO:0004826">
    <property type="term" value="F:phenylalanine-tRNA ligase activity"/>
    <property type="evidence" value="ECO:0007669"/>
    <property type="project" value="UniProtKB-EC"/>
</dbReference>
<keyword evidence="13" id="KW-0030">Aminoacyl-tRNA synthetase</keyword>
<keyword evidence="9" id="KW-0547">Nucleotide-binding</keyword>
<comment type="subcellular location">
    <subcellularLocation>
        <location evidence="2">Cytoplasm</location>
    </subcellularLocation>
</comment>
<dbReference type="Gramene" id="PGSC0003DMT400064372">
    <property type="protein sequence ID" value="PGSC0003DMT400064372"/>
    <property type="gene ID" value="PGSC0003DMG400025010"/>
</dbReference>
<evidence type="ECO:0000256" key="11">
    <source>
        <dbReference type="ARBA" id="ARBA00022842"/>
    </source>
</evidence>
<evidence type="ECO:0000256" key="12">
    <source>
        <dbReference type="ARBA" id="ARBA00022917"/>
    </source>
</evidence>
<feature type="domain" description="Aminoacyl-transfer RNA synthetases class-II family profile" evidence="16">
    <location>
        <begin position="301"/>
        <end position="434"/>
    </location>
</feature>
<dbReference type="Gene3D" id="1.10.10.2320">
    <property type="match status" value="1"/>
</dbReference>
<dbReference type="Gene3D" id="1.10.10.2330">
    <property type="match status" value="1"/>
</dbReference>
<evidence type="ECO:0000256" key="3">
    <source>
        <dbReference type="ARBA" id="ARBA00006703"/>
    </source>
</evidence>
<evidence type="ECO:0000256" key="15">
    <source>
        <dbReference type="ARBA" id="ARBA00049255"/>
    </source>
</evidence>
<dbReference type="GO" id="GO:0000049">
    <property type="term" value="F:tRNA binding"/>
    <property type="evidence" value="ECO:0007669"/>
    <property type="project" value="InterPro"/>
</dbReference>
<keyword evidence="6" id="KW-0963">Cytoplasm</keyword>
<keyword evidence="10" id="KW-0067">ATP-binding</keyword>
<evidence type="ECO:0000256" key="13">
    <source>
        <dbReference type="ARBA" id="ARBA00023146"/>
    </source>
</evidence>
<dbReference type="FunFam" id="3.30.930.10:FF:000033">
    <property type="entry name" value="Phenylalanine--tRNA ligase alpha subunit"/>
    <property type="match status" value="1"/>
</dbReference>
<evidence type="ECO:0000313" key="18">
    <source>
        <dbReference type="Proteomes" id="UP000011115"/>
    </source>
</evidence>
<keyword evidence="11" id="KW-0460">Magnesium</keyword>
<proteinExistence type="inferred from homology"/>
<keyword evidence="7" id="KW-0436">Ligase</keyword>
<evidence type="ECO:0000256" key="7">
    <source>
        <dbReference type="ARBA" id="ARBA00022598"/>
    </source>
</evidence>
<dbReference type="PROSITE" id="PS50862">
    <property type="entry name" value="AA_TRNA_LIGASE_II"/>
    <property type="match status" value="1"/>
</dbReference>
<keyword evidence="18" id="KW-1185">Reference proteome</keyword>
<dbReference type="Gene3D" id="3.30.930.10">
    <property type="entry name" value="Bira Bifunctional Protein, Domain 2"/>
    <property type="match status" value="1"/>
</dbReference>
<dbReference type="Pfam" id="PF18553">
    <property type="entry name" value="PheRS_DBD3"/>
    <property type="match status" value="1"/>
</dbReference>
<evidence type="ECO:0000256" key="2">
    <source>
        <dbReference type="ARBA" id="ARBA00004496"/>
    </source>
</evidence>
<evidence type="ECO:0000313" key="17">
    <source>
        <dbReference type="EnsemblPlants" id="PGSC0003DMT400064372"/>
    </source>
</evidence>
<reference evidence="18" key="1">
    <citation type="journal article" date="2011" name="Nature">
        <title>Genome sequence and analysis of the tuber crop potato.</title>
        <authorList>
            <consortium name="The Potato Genome Sequencing Consortium"/>
        </authorList>
    </citation>
    <scope>NUCLEOTIDE SEQUENCE [LARGE SCALE GENOMIC DNA]</scope>
    <source>
        <strain evidence="18">cv. DM1-3 516 R44</strain>
    </source>
</reference>
<evidence type="ECO:0000256" key="6">
    <source>
        <dbReference type="ARBA" id="ARBA00022490"/>
    </source>
</evidence>
<evidence type="ECO:0000256" key="9">
    <source>
        <dbReference type="ARBA" id="ARBA00022741"/>
    </source>
</evidence>
<reference evidence="17" key="2">
    <citation type="submission" date="2015-06" db="UniProtKB">
        <authorList>
            <consortium name="EnsemblPlants"/>
        </authorList>
    </citation>
    <scope>IDENTIFICATION</scope>
    <source>
        <strain evidence="17">DM1-3 516 R44</strain>
    </source>
</reference>
<evidence type="ECO:0000256" key="14">
    <source>
        <dbReference type="ARBA" id="ARBA00030612"/>
    </source>
</evidence>
<evidence type="ECO:0000256" key="4">
    <source>
        <dbReference type="ARBA" id="ARBA00011209"/>
    </source>
</evidence>
<keyword evidence="8" id="KW-0479">Metal-binding</keyword>
<evidence type="ECO:0000256" key="8">
    <source>
        <dbReference type="ARBA" id="ARBA00022723"/>
    </source>
</evidence>